<proteinExistence type="predicted"/>
<organism evidence="3 4">
    <name type="scientific">Arabidopsis thaliana x Arabidopsis arenosa</name>
    <dbReference type="NCBI Taxonomy" id="1240361"/>
    <lineage>
        <taxon>Eukaryota</taxon>
        <taxon>Viridiplantae</taxon>
        <taxon>Streptophyta</taxon>
        <taxon>Embryophyta</taxon>
        <taxon>Tracheophyta</taxon>
        <taxon>Spermatophyta</taxon>
        <taxon>Magnoliopsida</taxon>
        <taxon>eudicotyledons</taxon>
        <taxon>Gunneridae</taxon>
        <taxon>Pentapetalae</taxon>
        <taxon>rosids</taxon>
        <taxon>malvids</taxon>
        <taxon>Brassicales</taxon>
        <taxon>Brassicaceae</taxon>
        <taxon>Camelineae</taxon>
        <taxon>Arabidopsis</taxon>
    </lineage>
</organism>
<keyword evidence="4" id="KW-1185">Reference proteome</keyword>
<comment type="caution">
    <text evidence="3">The sequence shown here is derived from an EMBL/GenBank/DDBJ whole genome shotgun (WGS) entry which is preliminary data.</text>
</comment>
<reference evidence="3 4" key="1">
    <citation type="submission" date="2020-12" db="EMBL/GenBank/DDBJ databases">
        <title>Concerted genomic and epigenomic changes stabilize Arabidopsis allopolyploids.</title>
        <authorList>
            <person name="Chen Z."/>
        </authorList>
    </citation>
    <scope>NUCLEOTIDE SEQUENCE [LARGE SCALE GENOMIC DNA]</scope>
    <source>
        <strain evidence="3">Allo738</strain>
        <tissue evidence="3">Leaf</tissue>
    </source>
</reference>
<protein>
    <submittedName>
        <fullName evidence="3">Armadillo-type fold</fullName>
    </submittedName>
</protein>
<dbReference type="EMBL" id="JAEFBK010000007">
    <property type="protein sequence ID" value="KAG7585212.1"/>
    <property type="molecule type" value="Genomic_DNA"/>
</dbReference>
<evidence type="ECO:0000256" key="1">
    <source>
        <dbReference type="SAM" id="MobiDB-lite"/>
    </source>
</evidence>
<sequence>MVSTVIRRLRDPDSSVRAACAAASVDMTTNITGTPFSILLGPMIETLIHDCDPNAQIGAAVCLAAAVEAADEPDVEQLQRALPKIGKLLKSDGFKAKAELLGAIGSVIGAVGGQNSEKAVLDWLLPNVLEFLSSDDWRARKAAAEAMGRVALAEEELAPLYKKTCVAILESRKFDKVKLVRETMTRTLSLWKQLEGDSTEVSESSSSSKTASSGLSVTTGKRSNTLRGKDRNLNAPLSSKLNDVEPLDRGDTHKDVEQEAVVSKEKRKTLEAKRALFPAKTSKAKENGSNKSQVVQSSDEESPKTDNGSSSSSQAKNNAKELSLIRNQITQIEKQQSSLLDLFQKFMESSQNGMQSLERRVRGLETSFSVISTDLLVSRTITQNGNHKRNACRQN</sequence>
<evidence type="ECO:0000259" key="2">
    <source>
        <dbReference type="Pfam" id="PF24714"/>
    </source>
</evidence>
<dbReference type="InterPro" id="IPR033337">
    <property type="entry name" value="TORTIFOLIA1/SINE1-2"/>
</dbReference>
<name>A0A8T2BID7_9BRAS</name>
<evidence type="ECO:0000313" key="3">
    <source>
        <dbReference type="EMBL" id="KAG7585212.1"/>
    </source>
</evidence>
<feature type="domain" description="TORTIFOLIA1/SINE1-2 N-terminal" evidence="2">
    <location>
        <begin position="1"/>
        <end position="193"/>
    </location>
</feature>
<feature type="compositionally biased region" description="Basic and acidic residues" evidence="1">
    <location>
        <begin position="242"/>
        <end position="274"/>
    </location>
</feature>
<gene>
    <name evidence="3" type="ORF">ISN45_Aa02g005830</name>
</gene>
<dbReference type="GO" id="GO:0005874">
    <property type="term" value="C:microtubule"/>
    <property type="evidence" value="ECO:0007669"/>
    <property type="project" value="InterPro"/>
</dbReference>
<feature type="compositionally biased region" description="Low complexity" evidence="1">
    <location>
        <begin position="199"/>
        <end position="217"/>
    </location>
</feature>
<accession>A0A8T2BID7</accession>
<dbReference type="PANTHER" id="PTHR31355">
    <property type="entry name" value="MICROTUBULE-ASSOCIATED PROTEIN TORTIFOLIA1"/>
    <property type="match status" value="1"/>
</dbReference>
<feature type="region of interest" description="Disordered" evidence="1">
    <location>
        <begin position="199"/>
        <end position="318"/>
    </location>
</feature>
<dbReference type="Pfam" id="PF24714">
    <property type="entry name" value="TOR1L1_N"/>
    <property type="match status" value="1"/>
</dbReference>
<dbReference type="Proteomes" id="UP000694240">
    <property type="component" value="Chromosome 7"/>
</dbReference>
<dbReference type="PANTHER" id="PTHR31355:SF19">
    <property type="entry name" value="TORTIFOLIA1-LIKE PROTEIN 5"/>
    <property type="match status" value="1"/>
</dbReference>
<dbReference type="AlphaFoldDB" id="A0A8T2BID7"/>
<dbReference type="GO" id="GO:0008017">
    <property type="term" value="F:microtubule binding"/>
    <property type="evidence" value="ECO:0007669"/>
    <property type="project" value="InterPro"/>
</dbReference>
<dbReference type="InterPro" id="IPR057600">
    <property type="entry name" value="TORTIFOLIA1/SINE1-2_N"/>
</dbReference>
<evidence type="ECO:0000313" key="4">
    <source>
        <dbReference type="Proteomes" id="UP000694240"/>
    </source>
</evidence>